<dbReference type="InterPro" id="IPR037175">
    <property type="entry name" value="KFase_sf"/>
</dbReference>
<dbReference type="PANTHER" id="PTHR31118:SF12">
    <property type="entry name" value="CYCLASE-LIKE PROTEIN 2"/>
    <property type="match status" value="1"/>
</dbReference>
<dbReference type="EnsemblMetazoa" id="G34852.1">
    <property type="protein sequence ID" value="G34852.1:cds"/>
    <property type="gene ID" value="G34852"/>
</dbReference>
<dbReference type="InterPro" id="IPR007325">
    <property type="entry name" value="KFase/CYL"/>
</dbReference>
<evidence type="ECO:0000256" key="1">
    <source>
        <dbReference type="ARBA" id="ARBA00007865"/>
    </source>
</evidence>
<keyword evidence="4" id="KW-1185">Reference proteome</keyword>
<evidence type="ECO:0000313" key="4">
    <source>
        <dbReference type="Proteomes" id="UP000005408"/>
    </source>
</evidence>
<sequence length="281" mass="31592">MRSQNWNGCVLFLITTAIIVQAVPRIVDLSHKQNNDSITWPGNPPYQFTVLDRGFYDNAWLENNHFAMPEHMGTHIDAPAHSVQGTWRTDQIPMEKLYGPGVIINVKSKVENNPDYRVTVADLLTWEKKNGKMPRNAIVVMNSGWSSRYPNKSLVFGTSTPTDVSTFHFPGWHENAVMWLINKRQVNAVGVDTPSTDYGQTTNYPCHVIMGENDVVGIENVANLDKVPENGSTIYVPVLNIFDGSGGPARVFATFDDESNKNEPRCNPDQLQALCRLIRKY</sequence>
<feature type="signal peptide" evidence="2">
    <location>
        <begin position="1"/>
        <end position="22"/>
    </location>
</feature>
<dbReference type="Pfam" id="PF04199">
    <property type="entry name" value="Cyclase"/>
    <property type="match status" value="1"/>
</dbReference>
<dbReference type="Proteomes" id="UP000005408">
    <property type="component" value="Unassembled WGS sequence"/>
</dbReference>
<comment type="similarity">
    <text evidence="1">Belongs to the Cyclase 1 superfamily.</text>
</comment>
<dbReference type="AlphaFoldDB" id="A0A8W8ML61"/>
<evidence type="ECO:0000313" key="3">
    <source>
        <dbReference type="EnsemblMetazoa" id="G34852.1:cds"/>
    </source>
</evidence>
<dbReference type="GO" id="GO:0019441">
    <property type="term" value="P:L-tryptophan catabolic process to kynurenine"/>
    <property type="evidence" value="ECO:0007669"/>
    <property type="project" value="InterPro"/>
</dbReference>
<proteinExistence type="inferred from homology"/>
<name>A0A8W8ML61_MAGGI</name>
<keyword evidence="2" id="KW-0732">Signal</keyword>
<dbReference type="OMA" id="MGKAVCF"/>
<protein>
    <recommendedName>
        <fullName evidence="5">Kynurenine formamidase</fullName>
    </recommendedName>
</protein>
<dbReference type="Gene3D" id="3.50.30.50">
    <property type="entry name" value="Putative cyclase"/>
    <property type="match status" value="1"/>
</dbReference>
<reference evidence="3" key="1">
    <citation type="submission" date="2022-08" db="UniProtKB">
        <authorList>
            <consortium name="EnsemblMetazoa"/>
        </authorList>
    </citation>
    <scope>IDENTIFICATION</scope>
    <source>
        <strain evidence="3">05x7-T-G4-1.051#20</strain>
    </source>
</reference>
<evidence type="ECO:0000256" key="2">
    <source>
        <dbReference type="SAM" id="SignalP"/>
    </source>
</evidence>
<feature type="chain" id="PRO_5036476529" description="Kynurenine formamidase" evidence="2">
    <location>
        <begin position="23"/>
        <end position="281"/>
    </location>
</feature>
<evidence type="ECO:0008006" key="5">
    <source>
        <dbReference type="Google" id="ProtNLM"/>
    </source>
</evidence>
<accession>A0A8W8ML61</accession>
<dbReference type="PANTHER" id="PTHR31118">
    <property type="entry name" value="CYCLASE-LIKE PROTEIN 2"/>
    <property type="match status" value="1"/>
</dbReference>
<dbReference type="GO" id="GO:0004061">
    <property type="term" value="F:arylformamidase activity"/>
    <property type="evidence" value="ECO:0007669"/>
    <property type="project" value="InterPro"/>
</dbReference>
<dbReference type="SUPFAM" id="SSF102198">
    <property type="entry name" value="Putative cyclase"/>
    <property type="match status" value="1"/>
</dbReference>
<organism evidence="3 4">
    <name type="scientific">Magallana gigas</name>
    <name type="common">Pacific oyster</name>
    <name type="synonym">Crassostrea gigas</name>
    <dbReference type="NCBI Taxonomy" id="29159"/>
    <lineage>
        <taxon>Eukaryota</taxon>
        <taxon>Metazoa</taxon>
        <taxon>Spiralia</taxon>
        <taxon>Lophotrochozoa</taxon>
        <taxon>Mollusca</taxon>
        <taxon>Bivalvia</taxon>
        <taxon>Autobranchia</taxon>
        <taxon>Pteriomorphia</taxon>
        <taxon>Ostreida</taxon>
        <taxon>Ostreoidea</taxon>
        <taxon>Ostreidae</taxon>
        <taxon>Magallana</taxon>
    </lineage>
</organism>